<accession>A0ABT4BPI9</accession>
<evidence type="ECO:0000313" key="2">
    <source>
        <dbReference type="Proteomes" id="UP001082703"/>
    </source>
</evidence>
<evidence type="ECO:0008006" key="3">
    <source>
        <dbReference type="Google" id="ProtNLM"/>
    </source>
</evidence>
<evidence type="ECO:0000313" key="1">
    <source>
        <dbReference type="EMBL" id="MCY1712724.1"/>
    </source>
</evidence>
<reference evidence="1 2" key="1">
    <citation type="submission" date="2022-11" db="EMBL/GenBank/DDBJ databases">
        <authorList>
            <person name="Caiyu Z."/>
        </authorList>
    </citation>
    <scope>NUCLEOTIDE SEQUENCE [LARGE SCALE GENOMIC DNA]</scope>
    <source>
        <strain evidence="1 2">YR-4</strain>
    </source>
</reference>
<protein>
    <recommendedName>
        <fullName evidence="3">Spore coat associated protein JA</fullName>
    </recommendedName>
</protein>
<dbReference type="Proteomes" id="UP001082703">
    <property type="component" value="Unassembled WGS sequence"/>
</dbReference>
<dbReference type="RefSeq" id="WP_268056734.1">
    <property type="nucleotide sequence ID" value="NZ_JAPOHA010000001.1"/>
</dbReference>
<proteinExistence type="predicted"/>
<keyword evidence="2" id="KW-1185">Reference proteome</keyword>
<dbReference type="EMBL" id="JAPOHA010000001">
    <property type="protein sequence ID" value="MCY1712724.1"/>
    <property type="molecule type" value="Genomic_DNA"/>
</dbReference>
<sequence length="181" mass="20827">MQQANMNISNENVSNISNISEKPFEENLISSMNPAAPMPEMVPSCRCPMQGIPFMSRKVQMAYPEVYYKLQPYILIACDQMDSFGPMMPSQEMIEQMGDGIYEDVCRMHPDLAEYARESEQKMKDNDPSDPPFGIGLGMLGFGPGFSHPGFFDRRFRRRGLFRDMIDILLLSELSLRRRFF</sequence>
<gene>
    <name evidence="1" type="ORF">OUY18_00430</name>
</gene>
<comment type="caution">
    <text evidence="1">The sequence shown here is derived from an EMBL/GenBank/DDBJ whole genome shotgun (WGS) entry which is preliminary data.</text>
</comment>
<name>A0ABT4BPI9_9FIRM</name>
<organism evidence="1 2">
    <name type="scientific">Caproiciproducens galactitolivorans</name>
    <dbReference type="NCBI Taxonomy" id="642589"/>
    <lineage>
        <taxon>Bacteria</taxon>
        <taxon>Bacillati</taxon>
        <taxon>Bacillota</taxon>
        <taxon>Clostridia</taxon>
        <taxon>Eubacteriales</taxon>
        <taxon>Acutalibacteraceae</taxon>
        <taxon>Caproiciproducens</taxon>
    </lineage>
</organism>